<evidence type="ECO:0000256" key="3">
    <source>
        <dbReference type="ARBA" id="ARBA00022839"/>
    </source>
</evidence>
<feature type="domain" description="HD" evidence="4">
    <location>
        <begin position="171"/>
        <end position="287"/>
    </location>
</feature>
<dbReference type="InterPro" id="IPR012340">
    <property type="entry name" value="NA-bd_OB-fold"/>
</dbReference>
<evidence type="ECO:0000313" key="6">
    <source>
        <dbReference type="Proteomes" id="UP000568839"/>
    </source>
</evidence>
<dbReference type="CDD" id="cd04492">
    <property type="entry name" value="YhaM_OBF_like"/>
    <property type="match status" value="1"/>
</dbReference>
<gene>
    <name evidence="5" type="ORF">HNR44_001492</name>
</gene>
<dbReference type="Proteomes" id="UP000568839">
    <property type="component" value="Unassembled WGS sequence"/>
</dbReference>
<keyword evidence="3" id="KW-0269">Exonuclease</keyword>
<dbReference type="GO" id="GO:0031125">
    <property type="term" value="P:rRNA 3'-end processing"/>
    <property type="evidence" value="ECO:0007669"/>
    <property type="project" value="TreeGrafter"/>
</dbReference>
<dbReference type="GO" id="GO:0004527">
    <property type="term" value="F:exonuclease activity"/>
    <property type="evidence" value="ECO:0007669"/>
    <property type="project" value="UniProtKB-KW"/>
</dbReference>
<dbReference type="FunFam" id="1.10.3210.10:FF:000008">
    <property type="entry name" value="3'-5' exoribonuclease YhaM"/>
    <property type="match status" value="1"/>
</dbReference>
<evidence type="ECO:0000256" key="2">
    <source>
        <dbReference type="ARBA" id="ARBA00022801"/>
    </source>
</evidence>
<dbReference type="GO" id="GO:0003676">
    <property type="term" value="F:nucleic acid binding"/>
    <property type="evidence" value="ECO:0007669"/>
    <property type="project" value="InterPro"/>
</dbReference>
<name>A0A841PY65_9BACL</name>
<accession>A0A841PY65</accession>
<dbReference type="Gene3D" id="2.40.50.140">
    <property type="entry name" value="Nucleic acid-binding proteins"/>
    <property type="match status" value="1"/>
</dbReference>
<dbReference type="CDD" id="cd00077">
    <property type="entry name" value="HDc"/>
    <property type="match status" value="1"/>
</dbReference>
<evidence type="ECO:0000259" key="4">
    <source>
        <dbReference type="PROSITE" id="PS51831"/>
    </source>
</evidence>
<dbReference type="Pfam" id="PF01336">
    <property type="entry name" value="tRNA_anti-codon"/>
    <property type="match status" value="1"/>
</dbReference>
<dbReference type="EMBL" id="JACHHJ010000001">
    <property type="protein sequence ID" value="MBB6449543.1"/>
    <property type="molecule type" value="Genomic_DNA"/>
</dbReference>
<reference evidence="5 6" key="1">
    <citation type="submission" date="2020-08" db="EMBL/GenBank/DDBJ databases">
        <title>Genomic Encyclopedia of Type Strains, Phase IV (KMG-IV): sequencing the most valuable type-strain genomes for metagenomic binning, comparative biology and taxonomic classification.</title>
        <authorList>
            <person name="Goeker M."/>
        </authorList>
    </citation>
    <scope>NUCLEOTIDE SEQUENCE [LARGE SCALE GENOMIC DNA]</scope>
    <source>
        <strain evidence="5 6">DSM 21769</strain>
    </source>
</reference>
<comment type="caution">
    <text evidence="5">The sequence shown here is derived from an EMBL/GenBank/DDBJ whole genome shotgun (WGS) entry which is preliminary data.</text>
</comment>
<dbReference type="Pfam" id="PF01966">
    <property type="entry name" value="HD"/>
    <property type="match status" value="1"/>
</dbReference>
<dbReference type="PANTHER" id="PTHR37294">
    <property type="entry name" value="3'-5' EXORIBONUCLEASE YHAM"/>
    <property type="match status" value="1"/>
</dbReference>
<dbReference type="InterPro" id="IPR050798">
    <property type="entry name" value="YhaM_exoribonuc/phosphodiest"/>
</dbReference>
<dbReference type="PROSITE" id="PS51831">
    <property type="entry name" value="HD"/>
    <property type="match status" value="1"/>
</dbReference>
<dbReference type="PANTHER" id="PTHR37294:SF1">
    <property type="entry name" value="3'-5' EXORIBONUCLEASE YHAM"/>
    <property type="match status" value="1"/>
</dbReference>
<keyword evidence="1" id="KW-0540">Nuclease</keyword>
<evidence type="ECO:0000313" key="5">
    <source>
        <dbReference type="EMBL" id="MBB6449543.1"/>
    </source>
</evidence>
<dbReference type="EC" id="3.1.-.-" evidence="5"/>
<keyword evidence="2 5" id="KW-0378">Hydrolase</keyword>
<sequence>MYRLTVLTMQKGIYYAKVGDKIDRHMLIRQSIRGIASNGKPFLTLRLSDQSGDIEAKLWAIKPEDEATYSGKTIVQVQGEVFDYRGRLQLKIARIRPANDQDQVNVSDFVPSAPLNKNDMLEQVNQYIFDIENAKVQRLTRHLLKKYQHGFLEVPAATRHHHEFMSGLAYHVVSMLELANAVVKLYPSLNKDLLYAGIILHDLGKVRELSGPIDTEYTPEGKLIGHISIIASEIHQAAEELNIEGEEPMLLEHIVLSHHGKGEWGSPKPPLVKEAEILHYIDNLDAKMNMMEKALEKTEPGHFTERIPALENRTFYKPR</sequence>
<protein>
    <submittedName>
        <fullName evidence="5">3'-5' exoribonuclease</fullName>
        <ecNumber evidence="5">3.1.-.-</ecNumber>
    </submittedName>
</protein>
<dbReference type="Gene3D" id="1.10.3210.10">
    <property type="entry name" value="Hypothetical protein af1432"/>
    <property type="match status" value="1"/>
</dbReference>
<dbReference type="NCBIfam" id="NF010007">
    <property type="entry name" value="PRK13480.1"/>
    <property type="match status" value="1"/>
</dbReference>
<evidence type="ECO:0000256" key="1">
    <source>
        <dbReference type="ARBA" id="ARBA00022722"/>
    </source>
</evidence>
<keyword evidence="6" id="KW-1185">Reference proteome</keyword>
<dbReference type="InterPro" id="IPR003607">
    <property type="entry name" value="HD/PDEase_dom"/>
</dbReference>
<dbReference type="SMART" id="SM00471">
    <property type="entry name" value="HDc"/>
    <property type="match status" value="1"/>
</dbReference>
<dbReference type="AlphaFoldDB" id="A0A841PY65"/>
<organism evidence="5 6">
    <name type="scientific">Geomicrobium halophilum</name>
    <dbReference type="NCBI Taxonomy" id="549000"/>
    <lineage>
        <taxon>Bacteria</taxon>
        <taxon>Bacillati</taxon>
        <taxon>Bacillota</taxon>
        <taxon>Bacilli</taxon>
        <taxon>Bacillales</taxon>
        <taxon>Geomicrobium</taxon>
    </lineage>
</organism>
<dbReference type="InterPro" id="IPR006674">
    <property type="entry name" value="HD_domain"/>
</dbReference>
<dbReference type="InterPro" id="IPR004365">
    <property type="entry name" value="NA-bd_OB_tRNA"/>
</dbReference>
<dbReference type="SUPFAM" id="SSF109604">
    <property type="entry name" value="HD-domain/PDEase-like"/>
    <property type="match status" value="1"/>
</dbReference>
<proteinExistence type="predicted"/>